<organism evidence="1 4">
    <name type="scientific">Aliirhizobium cellulosilyticum</name>
    <dbReference type="NCBI Taxonomy" id="393664"/>
    <lineage>
        <taxon>Bacteria</taxon>
        <taxon>Pseudomonadati</taxon>
        <taxon>Pseudomonadota</taxon>
        <taxon>Alphaproteobacteria</taxon>
        <taxon>Hyphomicrobiales</taxon>
        <taxon>Rhizobiaceae</taxon>
        <taxon>Aliirhizobium</taxon>
    </lineage>
</organism>
<protein>
    <submittedName>
        <fullName evidence="1">Putative phage protein (TIGR02216 family)</fullName>
    </submittedName>
</protein>
<evidence type="ECO:0000313" key="4">
    <source>
        <dbReference type="Proteomes" id="UP000520770"/>
    </source>
</evidence>
<evidence type="ECO:0000313" key="1">
    <source>
        <dbReference type="EMBL" id="MBB4348156.1"/>
    </source>
</evidence>
<dbReference type="Proteomes" id="UP000576087">
    <property type="component" value="Unassembled WGS sequence"/>
</dbReference>
<dbReference type="EMBL" id="JACIHM010000002">
    <property type="protein sequence ID" value="MBB4446082.1"/>
    <property type="molecule type" value="Genomic_DNA"/>
</dbReference>
<evidence type="ECO:0000313" key="5">
    <source>
        <dbReference type="Proteomes" id="UP000524535"/>
    </source>
</evidence>
<gene>
    <name evidence="2" type="ORF">GGE31_001898</name>
    <name evidence="1" type="ORF">GGE33_001898</name>
    <name evidence="3" type="ORF">GGE35_001898</name>
</gene>
<dbReference type="InterPro" id="IPR011739">
    <property type="entry name" value="GTA_rcc01693"/>
</dbReference>
<dbReference type="NCBIfam" id="TIGR02216">
    <property type="entry name" value="phage_TIGR02216"/>
    <property type="match status" value="1"/>
</dbReference>
<evidence type="ECO:0000313" key="2">
    <source>
        <dbReference type="EMBL" id="MBB4411393.1"/>
    </source>
</evidence>
<dbReference type="Proteomes" id="UP000520770">
    <property type="component" value="Unassembled WGS sequence"/>
</dbReference>
<sequence length="87" mass="9378">MRHDRAGASAPFPWDVVMHVGFYLLRLSSRDFWALTPVEFLLMTGAARPREMAAGRAELDALMRAFPDVGVGAAMSDLHPGPLPAGG</sequence>
<dbReference type="RefSeq" id="WP_343062382.1">
    <property type="nucleotide sequence ID" value="NZ_JACIGW010000002.1"/>
</dbReference>
<keyword evidence="5" id="KW-1185">Reference proteome</keyword>
<comment type="caution">
    <text evidence="1">The sequence shown here is derived from an EMBL/GenBank/DDBJ whole genome shotgun (WGS) entry which is preliminary data.</text>
</comment>
<accession>A0A7W6S6J4</accession>
<dbReference type="AlphaFoldDB" id="A0A7W6S6J4"/>
<evidence type="ECO:0000313" key="3">
    <source>
        <dbReference type="EMBL" id="MBB4446082.1"/>
    </source>
</evidence>
<dbReference type="InterPro" id="IPR019056">
    <property type="entry name" value="Phage_TAC_6"/>
</dbReference>
<proteinExistence type="predicted"/>
<reference evidence="4 5" key="1">
    <citation type="submission" date="2020-08" db="EMBL/GenBank/DDBJ databases">
        <title>Genomic Encyclopedia of Type Strains, Phase IV (KMG-V): Genome sequencing to study the core and pangenomes of soil and plant-associated prokaryotes.</title>
        <authorList>
            <person name="Whitman W."/>
        </authorList>
    </citation>
    <scope>NUCLEOTIDE SEQUENCE [LARGE SCALE GENOMIC DNA]</scope>
    <source>
        <strain evidence="2 5">SEMIA 444</strain>
        <strain evidence="1 4">SEMIA 448</strain>
        <strain evidence="3 6">SEMIA 452</strain>
    </source>
</reference>
<evidence type="ECO:0000313" key="6">
    <source>
        <dbReference type="Proteomes" id="UP000576087"/>
    </source>
</evidence>
<dbReference type="Pfam" id="PF09550">
    <property type="entry name" value="Phage_TAC_6"/>
    <property type="match status" value="1"/>
</dbReference>
<dbReference type="Proteomes" id="UP000524535">
    <property type="component" value="Unassembled WGS sequence"/>
</dbReference>
<dbReference type="EMBL" id="JACIGY010000002">
    <property type="protein sequence ID" value="MBB4411393.1"/>
    <property type="molecule type" value="Genomic_DNA"/>
</dbReference>
<name>A0A7W6S6J4_9HYPH</name>
<dbReference type="EMBL" id="JACIGW010000002">
    <property type="protein sequence ID" value="MBB4348156.1"/>
    <property type="molecule type" value="Genomic_DNA"/>
</dbReference>